<dbReference type="PROSITE" id="PS51257">
    <property type="entry name" value="PROKAR_LIPOPROTEIN"/>
    <property type="match status" value="1"/>
</dbReference>
<dbReference type="InterPro" id="IPR015915">
    <property type="entry name" value="Kelch-typ_b-propeller"/>
</dbReference>
<dbReference type="PANTHER" id="PTHR46344">
    <property type="entry name" value="OS02G0202900 PROTEIN"/>
    <property type="match status" value="1"/>
</dbReference>
<keyword evidence="2" id="KW-0677">Repeat</keyword>
<feature type="region of interest" description="Disordered" evidence="3">
    <location>
        <begin position="23"/>
        <end position="51"/>
    </location>
</feature>
<keyword evidence="4" id="KW-0732">Signal</keyword>
<name>A0A172TWD5_9BACT</name>
<dbReference type="RefSeq" id="WP_066405159.1">
    <property type="nucleotide sequence ID" value="NZ_CP011390.1"/>
</dbReference>
<dbReference type="Pfam" id="PF24681">
    <property type="entry name" value="Kelch_KLHDC2_KLHL20_DRC7"/>
    <property type="match status" value="1"/>
</dbReference>
<evidence type="ECO:0008006" key="7">
    <source>
        <dbReference type="Google" id="ProtNLM"/>
    </source>
</evidence>
<dbReference type="OrthoDB" id="9805017at2"/>
<feature type="chain" id="PRO_5008001266" description="Galactose oxidase" evidence="4">
    <location>
        <begin position="27"/>
        <end position="388"/>
    </location>
</feature>
<dbReference type="SUPFAM" id="SSF117281">
    <property type="entry name" value="Kelch motif"/>
    <property type="match status" value="1"/>
</dbReference>
<feature type="signal peptide" evidence="4">
    <location>
        <begin position="1"/>
        <end position="26"/>
    </location>
</feature>
<dbReference type="KEGG" id="fla:SY85_12995"/>
<dbReference type="Gene3D" id="2.120.10.80">
    <property type="entry name" value="Kelch-type beta propeller"/>
    <property type="match status" value="2"/>
</dbReference>
<keyword evidence="6" id="KW-1185">Reference proteome</keyword>
<sequence>MNLQLRCISYLVAVLAALSSCGKEKGADPVTTPTTPPPSSTSPVSSTRCDNSIRPTVNAQIVPIGKLSQARYGISVAAVGNKILYAGGIKQDGSYVSSRIDIYNVTTRAWSKVELSQARSNMATVVAGNKVFFAGGQLYNDVSLTPYATVDIYDAATNTWTVSHLSEARTNVAAAAVGNKVFFAGGKKGLYLTSSTVDVYDLTTGLWSVAQLSEARANISAVALNGKIYFAGGTKTKNSTSLEPSTRIDVYSNATNAWTTDVLKRPMGNVTGVAVGNQIYWAADCFVEMKNVQAGSVAEAVLFRPAQWIGSQGQQAVVKDNKIIFYRHDPDKTNQFDIYDIATNTWSIGEASDVIVGGAIVSVGNTIYLAGGRVNDVFLIDLVCQLEF</sequence>
<dbReference type="Proteomes" id="UP000077177">
    <property type="component" value="Chromosome"/>
</dbReference>
<dbReference type="AlphaFoldDB" id="A0A172TWD5"/>
<reference evidence="5 6" key="2">
    <citation type="journal article" date="2016" name="Int. J. Syst. Evol. Microbiol.">
        <title>Flavisolibacter tropicus sp. nov., isolated from tropical soil.</title>
        <authorList>
            <person name="Lee J.J."/>
            <person name="Kang M.S."/>
            <person name="Kim G.S."/>
            <person name="Lee C.S."/>
            <person name="Lim S."/>
            <person name="Lee J."/>
            <person name="Roh S.H."/>
            <person name="Kang H."/>
            <person name="Ha J.M."/>
            <person name="Bae S."/>
            <person name="Jung H.Y."/>
            <person name="Kim M.K."/>
        </authorList>
    </citation>
    <scope>NUCLEOTIDE SEQUENCE [LARGE SCALE GENOMIC DNA]</scope>
    <source>
        <strain evidence="5 6">LCS9</strain>
    </source>
</reference>
<protein>
    <recommendedName>
        <fullName evidence="7">Galactose oxidase</fullName>
    </recommendedName>
</protein>
<organism evidence="5 6">
    <name type="scientific">Flavisolibacter tropicus</name>
    <dbReference type="NCBI Taxonomy" id="1492898"/>
    <lineage>
        <taxon>Bacteria</taxon>
        <taxon>Pseudomonadati</taxon>
        <taxon>Bacteroidota</taxon>
        <taxon>Chitinophagia</taxon>
        <taxon>Chitinophagales</taxon>
        <taxon>Chitinophagaceae</taxon>
        <taxon>Flavisolibacter</taxon>
    </lineage>
</organism>
<keyword evidence="1" id="KW-0880">Kelch repeat</keyword>
<dbReference type="EMBL" id="CP011390">
    <property type="protein sequence ID" value="ANE51292.1"/>
    <property type="molecule type" value="Genomic_DNA"/>
</dbReference>
<evidence type="ECO:0000256" key="2">
    <source>
        <dbReference type="ARBA" id="ARBA00022737"/>
    </source>
</evidence>
<dbReference type="InterPro" id="IPR006652">
    <property type="entry name" value="Kelch_1"/>
</dbReference>
<evidence type="ECO:0000313" key="6">
    <source>
        <dbReference type="Proteomes" id="UP000077177"/>
    </source>
</evidence>
<evidence type="ECO:0000256" key="1">
    <source>
        <dbReference type="ARBA" id="ARBA00022441"/>
    </source>
</evidence>
<gene>
    <name evidence="5" type="ORF">SY85_12995</name>
</gene>
<reference evidence="6" key="1">
    <citation type="submission" date="2015-01" db="EMBL/GenBank/DDBJ databases">
        <title>Flavisolibacter sp./LCS9/ whole genome sequencing.</title>
        <authorList>
            <person name="Kim M.K."/>
            <person name="Srinivasan S."/>
            <person name="Lee J.-J."/>
        </authorList>
    </citation>
    <scope>NUCLEOTIDE SEQUENCE [LARGE SCALE GENOMIC DNA]</scope>
    <source>
        <strain evidence="6">LCS9</strain>
    </source>
</reference>
<accession>A0A172TWD5</accession>
<evidence type="ECO:0000313" key="5">
    <source>
        <dbReference type="EMBL" id="ANE51292.1"/>
    </source>
</evidence>
<dbReference type="PANTHER" id="PTHR46344:SF27">
    <property type="entry name" value="KELCH REPEAT SUPERFAMILY PROTEIN"/>
    <property type="match status" value="1"/>
</dbReference>
<evidence type="ECO:0000256" key="3">
    <source>
        <dbReference type="SAM" id="MobiDB-lite"/>
    </source>
</evidence>
<dbReference type="SMART" id="SM00612">
    <property type="entry name" value="Kelch"/>
    <property type="match status" value="3"/>
</dbReference>
<evidence type="ECO:0000256" key="4">
    <source>
        <dbReference type="SAM" id="SignalP"/>
    </source>
</evidence>
<proteinExistence type="predicted"/>